<dbReference type="Pfam" id="PF01807">
    <property type="entry name" value="Zn_ribbon_DnaG"/>
    <property type="match status" value="1"/>
</dbReference>
<dbReference type="GO" id="GO:0006269">
    <property type="term" value="P:DNA replication, synthesis of primer"/>
    <property type="evidence" value="ECO:0007669"/>
    <property type="project" value="UniProtKB-UniRule"/>
</dbReference>
<dbReference type="Pfam" id="PF10410">
    <property type="entry name" value="DnaB_bind"/>
    <property type="match status" value="1"/>
</dbReference>
<comment type="domain">
    <text evidence="12">Contains an N-terminal zinc-binding domain, a central core domain that contains the primase activity, and a C-terminal DnaB-binding domain.</text>
</comment>
<keyword evidence="9" id="KW-0460">Magnesium</keyword>
<evidence type="ECO:0000256" key="2">
    <source>
        <dbReference type="ARBA" id="ARBA00022515"/>
    </source>
</evidence>
<dbReference type="GO" id="GO:0005737">
    <property type="term" value="C:cytoplasm"/>
    <property type="evidence" value="ECO:0007669"/>
    <property type="project" value="TreeGrafter"/>
</dbReference>
<protein>
    <recommendedName>
        <fullName evidence="12 13">DNA primase</fullName>
        <ecNumber evidence="12">2.7.7.101</ecNumber>
    </recommendedName>
</protein>
<dbReference type="InterPro" id="IPR030846">
    <property type="entry name" value="DnaG_bac"/>
</dbReference>
<dbReference type="PIRSF" id="PIRSF002811">
    <property type="entry name" value="DnaG"/>
    <property type="match status" value="1"/>
</dbReference>
<reference evidence="18" key="1">
    <citation type="submission" date="2018-05" db="EMBL/GenBank/DDBJ databases">
        <title>Genome Sequencing of selected type strains of the family Eggerthellaceae.</title>
        <authorList>
            <person name="Danylec N."/>
            <person name="Stoll D.A."/>
            <person name="Doetsch A."/>
            <person name="Huch M."/>
        </authorList>
    </citation>
    <scope>NUCLEOTIDE SEQUENCE [LARGE SCALE GENOMIC DNA]</scope>
    <source>
        <strain evidence="18">DSM 24851</strain>
    </source>
</reference>
<evidence type="ECO:0000256" key="10">
    <source>
        <dbReference type="ARBA" id="ARBA00023125"/>
    </source>
</evidence>
<keyword evidence="4 12" id="KW-0548">Nucleotidyltransferase</keyword>
<evidence type="ECO:0000256" key="9">
    <source>
        <dbReference type="ARBA" id="ARBA00022842"/>
    </source>
</evidence>
<dbReference type="GO" id="GO:0008270">
    <property type="term" value="F:zinc ion binding"/>
    <property type="evidence" value="ECO:0007669"/>
    <property type="project" value="UniProtKB-UniRule"/>
</dbReference>
<dbReference type="GO" id="GO:1990077">
    <property type="term" value="C:primosome complex"/>
    <property type="evidence" value="ECO:0007669"/>
    <property type="project" value="UniProtKB-KW"/>
</dbReference>
<evidence type="ECO:0000259" key="16">
    <source>
        <dbReference type="PROSITE" id="PS50880"/>
    </source>
</evidence>
<feature type="region of interest" description="Disordered" evidence="15">
    <location>
        <begin position="440"/>
        <end position="461"/>
    </location>
</feature>
<dbReference type="InterPro" id="IPR050219">
    <property type="entry name" value="DnaG_primase"/>
</dbReference>
<evidence type="ECO:0000256" key="7">
    <source>
        <dbReference type="ARBA" id="ARBA00022771"/>
    </source>
</evidence>
<dbReference type="CDD" id="cd03364">
    <property type="entry name" value="TOPRIM_DnaG_primases"/>
    <property type="match status" value="1"/>
</dbReference>
<feature type="domain" description="Toprim" evidence="16">
    <location>
        <begin position="258"/>
        <end position="344"/>
    </location>
</feature>
<comment type="cofactor">
    <cofactor evidence="12 13 14">
        <name>Zn(2+)</name>
        <dbReference type="ChEBI" id="CHEBI:29105"/>
    </cofactor>
    <text evidence="12 13 14">Binds 1 zinc ion per monomer.</text>
</comment>
<dbReference type="InterPro" id="IPR013264">
    <property type="entry name" value="DNAG_N"/>
</dbReference>
<keyword evidence="3 12" id="KW-0808">Transferase</keyword>
<dbReference type="EC" id="2.7.7.101" evidence="12"/>
<dbReference type="InterPro" id="IPR037068">
    <property type="entry name" value="DNA_primase_core_N_sf"/>
</dbReference>
<keyword evidence="7 12" id="KW-0863">Zinc-finger</keyword>
<evidence type="ECO:0000256" key="1">
    <source>
        <dbReference type="ARBA" id="ARBA00022478"/>
    </source>
</evidence>
<evidence type="ECO:0000256" key="5">
    <source>
        <dbReference type="ARBA" id="ARBA00022705"/>
    </source>
</evidence>
<evidence type="ECO:0000256" key="8">
    <source>
        <dbReference type="ARBA" id="ARBA00022833"/>
    </source>
</evidence>
<comment type="caution">
    <text evidence="17">The sequence shown here is derived from an EMBL/GenBank/DDBJ whole genome shotgun (WGS) entry which is preliminary data.</text>
</comment>
<dbReference type="Gene3D" id="3.40.1360.10">
    <property type="match status" value="1"/>
</dbReference>
<comment type="catalytic activity">
    <reaction evidence="12">
        <text>ssDNA + n NTP = ssDNA/pppN(pN)n-1 hybrid + (n-1) diphosphate.</text>
        <dbReference type="EC" id="2.7.7.101"/>
    </reaction>
</comment>
<keyword evidence="10 12" id="KW-0238">DNA-binding</keyword>
<gene>
    <name evidence="12" type="primary">dnaG</name>
    <name evidence="17" type="ORF">DMP06_07230</name>
</gene>
<evidence type="ECO:0000256" key="15">
    <source>
        <dbReference type="SAM" id="MobiDB-lite"/>
    </source>
</evidence>
<dbReference type="Pfam" id="PF13662">
    <property type="entry name" value="Toprim_4"/>
    <property type="match status" value="1"/>
</dbReference>
<name>A0A3N0AXJ2_9ACTN</name>
<dbReference type="SUPFAM" id="SSF57783">
    <property type="entry name" value="Zinc beta-ribbon"/>
    <property type="match status" value="1"/>
</dbReference>
<dbReference type="PANTHER" id="PTHR30313:SF2">
    <property type="entry name" value="DNA PRIMASE"/>
    <property type="match status" value="1"/>
</dbReference>
<dbReference type="OrthoDB" id="9803773at2"/>
<organism evidence="17 18">
    <name type="scientific">Slackia equolifaciens</name>
    <dbReference type="NCBI Taxonomy" id="498718"/>
    <lineage>
        <taxon>Bacteria</taxon>
        <taxon>Bacillati</taxon>
        <taxon>Actinomycetota</taxon>
        <taxon>Coriobacteriia</taxon>
        <taxon>Eggerthellales</taxon>
        <taxon>Eggerthellaceae</taxon>
        <taxon>Slackia</taxon>
    </lineage>
</organism>
<comment type="similarity">
    <text evidence="12 13">Belongs to the DnaG primase family.</text>
</comment>
<comment type="function">
    <text evidence="12 13">RNA polymerase that catalyzes the synthesis of short RNA molecules used as primers for DNA polymerase during DNA replication.</text>
</comment>
<dbReference type="SMART" id="SM00400">
    <property type="entry name" value="ZnF_CHCC"/>
    <property type="match status" value="1"/>
</dbReference>
<dbReference type="GO" id="GO:0000428">
    <property type="term" value="C:DNA-directed RNA polymerase complex"/>
    <property type="evidence" value="ECO:0007669"/>
    <property type="project" value="UniProtKB-KW"/>
</dbReference>
<dbReference type="PANTHER" id="PTHR30313">
    <property type="entry name" value="DNA PRIMASE"/>
    <property type="match status" value="1"/>
</dbReference>
<evidence type="ECO:0000313" key="17">
    <source>
        <dbReference type="EMBL" id="RNL39408.1"/>
    </source>
</evidence>
<keyword evidence="6 12" id="KW-0479">Metal-binding</keyword>
<dbReference type="Gene3D" id="3.90.980.10">
    <property type="entry name" value="DNA primase, catalytic core, N-terminal domain"/>
    <property type="match status" value="1"/>
</dbReference>
<dbReference type="RefSeq" id="WP_123209069.1">
    <property type="nucleotide sequence ID" value="NZ_JBHTHO010000042.1"/>
</dbReference>
<dbReference type="GO" id="GO:0003677">
    <property type="term" value="F:DNA binding"/>
    <property type="evidence" value="ECO:0007669"/>
    <property type="project" value="UniProtKB-KW"/>
</dbReference>
<evidence type="ECO:0000256" key="6">
    <source>
        <dbReference type="ARBA" id="ARBA00022723"/>
    </source>
</evidence>
<keyword evidence="11 12" id="KW-0804">Transcription</keyword>
<feature type="zinc finger region" description="CHC2-type" evidence="12 14">
    <location>
        <begin position="39"/>
        <end position="63"/>
    </location>
</feature>
<dbReference type="Pfam" id="PF08275">
    <property type="entry name" value="DNAG_N"/>
    <property type="match status" value="1"/>
</dbReference>
<dbReference type="EMBL" id="QIBX01000012">
    <property type="protein sequence ID" value="RNL39408.1"/>
    <property type="molecule type" value="Genomic_DNA"/>
</dbReference>
<dbReference type="PROSITE" id="PS50880">
    <property type="entry name" value="TOPRIM"/>
    <property type="match status" value="1"/>
</dbReference>
<evidence type="ECO:0000313" key="18">
    <source>
        <dbReference type="Proteomes" id="UP000269591"/>
    </source>
</evidence>
<dbReference type="SUPFAM" id="SSF56731">
    <property type="entry name" value="DNA primase core"/>
    <property type="match status" value="1"/>
</dbReference>
<dbReference type="InterPro" id="IPR006171">
    <property type="entry name" value="TOPRIM_dom"/>
</dbReference>
<dbReference type="Gene3D" id="3.90.580.10">
    <property type="entry name" value="Zinc finger, CHC2-type domain"/>
    <property type="match status" value="1"/>
</dbReference>
<dbReference type="AlphaFoldDB" id="A0A3N0AXJ2"/>
<keyword evidence="1 12" id="KW-0240">DNA-directed RNA polymerase</keyword>
<dbReference type="InterPro" id="IPR019475">
    <property type="entry name" value="DNA_primase_DnaB-bd"/>
</dbReference>
<evidence type="ECO:0000256" key="4">
    <source>
        <dbReference type="ARBA" id="ARBA00022695"/>
    </source>
</evidence>
<keyword evidence="8 12" id="KW-0862">Zinc</keyword>
<keyword evidence="2 12" id="KW-0639">Primosome</keyword>
<dbReference type="InterPro" id="IPR006295">
    <property type="entry name" value="DNA_primase_DnaG"/>
</dbReference>
<sequence length="619" mass="68440">MAGISEEDIRRVREASDLVAIAGERVQLRQRGRDFWGCCPFHNEKSPSFKIDPTTQLWHCFGCGEGGDVFSFVMKIDDLGFVDAVRELARRAGIQIAEAPGERVSRGKKARLKEVCEATAEFYHSQLMRGKGGSVDAARSYLSGRKLGGEVPKRWNLGYAPGRESLVYHLRSLGFSPQEMIDANVALPSKRDGRLRDRFYDRIMFPIRDADGDTIAFGGRVVGKGEPKYLNSQETPIFHKSEVLFGLDMAKGTMASTGVAIVVEGYTDVIVLHEAGVKNAVATLGTALTLRHIRALSRHAKHRIVYLFDGDEAGQRAADRAARFVDESMLPEAGRSRVELYAVTLPDNLDPADFVQQRGADALNELLEHAVPLLRYAIDRTLSRFNVADFADRSRALPECLGLLAPIKQSVLAQEYAGYIADRLQMDAQTVVERLASTPAPRQAFEREDAQEAPMPPRPAIQLSPRERERLRIEREFLSLCAREPQLGMNYAAVLAQTQWRRSAHADIAAALLAYLSENAQASAGDVVRGVEGLCPGSSSTLTHASTYDDFEPAEVAQFLAEELAIRDMEDSVVALNVQLKDPSSMSQEDYDMTYAAVVSMQKDLTTLRREHKPLGAIN</sequence>
<dbReference type="SMART" id="SM00493">
    <property type="entry name" value="TOPRIM"/>
    <property type="match status" value="1"/>
</dbReference>
<evidence type="ECO:0000256" key="13">
    <source>
        <dbReference type="PIRNR" id="PIRNR002811"/>
    </source>
</evidence>
<keyword evidence="18" id="KW-1185">Reference proteome</keyword>
<proteinExistence type="inferred from homology"/>
<accession>A0A3N0AXJ2</accession>
<evidence type="ECO:0000256" key="12">
    <source>
        <dbReference type="HAMAP-Rule" id="MF_00974"/>
    </source>
</evidence>
<dbReference type="InterPro" id="IPR002694">
    <property type="entry name" value="Znf_CHC2"/>
</dbReference>
<dbReference type="HAMAP" id="MF_00974">
    <property type="entry name" value="DNA_primase_DnaG"/>
    <property type="match status" value="1"/>
</dbReference>
<comment type="subunit">
    <text evidence="12">Monomer. Interacts with DnaB.</text>
</comment>
<keyword evidence="5 12" id="KW-0235">DNA replication</keyword>
<dbReference type="NCBIfam" id="TIGR01391">
    <property type="entry name" value="dnaG"/>
    <property type="match status" value="1"/>
</dbReference>
<evidence type="ECO:0000256" key="14">
    <source>
        <dbReference type="PIRSR" id="PIRSR002811-1"/>
    </source>
</evidence>
<dbReference type="InterPro" id="IPR036977">
    <property type="entry name" value="DNA_primase_Znf_CHC2"/>
</dbReference>
<dbReference type="InterPro" id="IPR034151">
    <property type="entry name" value="TOPRIM_DnaG_bac"/>
</dbReference>
<dbReference type="GO" id="GO:0003899">
    <property type="term" value="F:DNA-directed RNA polymerase activity"/>
    <property type="evidence" value="ECO:0007669"/>
    <property type="project" value="UniProtKB-UniRule"/>
</dbReference>
<evidence type="ECO:0000256" key="11">
    <source>
        <dbReference type="ARBA" id="ARBA00023163"/>
    </source>
</evidence>
<dbReference type="Proteomes" id="UP000269591">
    <property type="component" value="Unassembled WGS sequence"/>
</dbReference>
<dbReference type="FunFam" id="3.90.580.10:FF:000001">
    <property type="entry name" value="DNA primase"/>
    <property type="match status" value="1"/>
</dbReference>
<evidence type="ECO:0000256" key="3">
    <source>
        <dbReference type="ARBA" id="ARBA00022679"/>
    </source>
</evidence>